<dbReference type="InterPro" id="IPR036237">
    <property type="entry name" value="Xyl_isomerase-like_sf"/>
</dbReference>
<dbReference type="PANTHER" id="PTHR12110">
    <property type="entry name" value="HYDROXYPYRUVATE ISOMERASE"/>
    <property type="match status" value="1"/>
</dbReference>
<evidence type="ECO:0000313" key="3">
    <source>
        <dbReference type="Proteomes" id="UP000569951"/>
    </source>
</evidence>
<organism evidence="2 3">
    <name type="scientific">Deinobacterium chartae</name>
    <dbReference type="NCBI Taxonomy" id="521158"/>
    <lineage>
        <taxon>Bacteria</taxon>
        <taxon>Thermotogati</taxon>
        <taxon>Deinococcota</taxon>
        <taxon>Deinococci</taxon>
        <taxon>Deinococcales</taxon>
        <taxon>Deinococcaceae</taxon>
        <taxon>Deinobacterium</taxon>
    </lineage>
</organism>
<proteinExistence type="predicted"/>
<dbReference type="PANTHER" id="PTHR12110:SF41">
    <property type="entry name" value="INOSOSE DEHYDRATASE"/>
    <property type="match status" value="1"/>
</dbReference>
<sequence length="241" mass="26488">MPEIAVQLYTLRHDLARDFPGTLSALARLGIRHVEFAGHYGDHGPESLRALLDELGLSVPSLHLQLIALETDFQRQVHLAHALGASHVVVPWWRAEDTAGWEDLRARLEALAPRVAEAGLRLAYHNHAHELSERLQGQPVLDALLEVPGLGAEIDVAWVHAGGYDPAAYLTRYRPDLVHLKDARQDGERWQTVPLGQGEVPLEAALRASQGAAYWIIEQDECQGPALEAVAASLNHLRALA</sequence>
<dbReference type="SUPFAM" id="SSF51658">
    <property type="entry name" value="Xylose isomerase-like"/>
    <property type="match status" value="1"/>
</dbReference>
<reference evidence="2 3" key="1">
    <citation type="submission" date="2020-08" db="EMBL/GenBank/DDBJ databases">
        <title>Genomic Encyclopedia of Type Strains, Phase IV (KMG-IV): sequencing the most valuable type-strain genomes for metagenomic binning, comparative biology and taxonomic classification.</title>
        <authorList>
            <person name="Goeker M."/>
        </authorList>
    </citation>
    <scope>NUCLEOTIDE SEQUENCE [LARGE SCALE GENOMIC DNA]</scope>
    <source>
        <strain evidence="2 3">DSM 21458</strain>
    </source>
</reference>
<comment type="caution">
    <text evidence="2">The sequence shown here is derived from an EMBL/GenBank/DDBJ whole genome shotgun (WGS) entry which is preliminary data.</text>
</comment>
<dbReference type="Proteomes" id="UP000569951">
    <property type="component" value="Unassembled WGS sequence"/>
</dbReference>
<accession>A0A841I2V5</accession>
<protein>
    <submittedName>
        <fullName evidence="2">Sugar phosphate isomerase/epimerase</fullName>
    </submittedName>
</protein>
<dbReference type="Gene3D" id="3.20.20.150">
    <property type="entry name" value="Divalent-metal-dependent TIM barrel enzymes"/>
    <property type="match status" value="1"/>
</dbReference>
<evidence type="ECO:0000259" key="1">
    <source>
        <dbReference type="Pfam" id="PF01261"/>
    </source>
</evidence>
<keyword evidence="3" id="KW-1185">Reference proteome</keyword>
<dbReference type="AlphaFoldDB" id="A0A841I2V5"/>
<dbReference type="RefSeq" id="WP_183986751.1">
    <property type="nucleotide sequence ID" value="NZ_JACHHG010000006.1"/>
</dbReference>
<keyword evidence="2" id="KW-0413">Isomerase</keyword>
<dbReference type="EMBL" id="JACHHG010000006">
    <property type="protein sequence ID" value="MBB6098372.1"/>
    <property type="molecule type" value="Genomic_DNA"/>
</dbReference>
<feature type="domain" description="Xylose isomerase-like TIM barrel" evidence="1">
    <location>
        <begin position="24"/>
        <end position="239"/>
    </location>
</feature>
<dbReference type="GO" id="GO:0016853">
    <property type="term" value="F:isomerase activity"/>
    <property type="evidence" value="ECO:0007669"/>
    <property type="project" value="UniProtKB-KW"/>
</dbReference>
<gene>
    <name evidence="2" type="ORF">HNR42_001806</name>
</gene>
<dbReference type="InterPro" id="IPR013022">
    <property type="entry name" value="Xyl_isomerase-like_TIM-brl"/>
</dbReference>
<dbReference type="Pfam" id="PF01261">
    <property type="entry name" value="AP_endonuc_2"/>
    <property type="match status" value="1"/>
</dbReference>
<name>A0A841I2V5_9DEIO</name>
<dbReference type="InterPro" id="IPR050312">
    <property type="entry name" value="IolE/XylAMocC-like"/>
</dbReference>
<evidence type="ECO:0000313" key="2">
    <source>
        <dbReference type="EMBL" id="MBB6098372.1"/>
    </source>
</evidence>